<reference evidence="1 2" key="1">
    <citation type="submission" date="2024-08" db="EMBL/GenBank/DDBJ databases">
        <title>Sulfate-reducing bacteria isolated from formation water of the oil field in Kazakhstan and description of Pseudodesulfovibrio sp.</title>
        <authorList>
            <person name="Bidzhieva S.K."/>
            <person name="Tourova T.P."/>
            <person name="Grouzdev D.S."/>
            <person name="Beletsky A.V."/>
            <person name="Sokolova D.S."/>
            <person name="Samigullina S.R."/>
            <person name="Poltaraus A.B."/>
            <person name="Avtukh A.N."/>
            <person name="Tereshina V.M."/>
            <person name="Zhaparov N.S."/>
            <person name="Mardanov A.V."/>
            <person name="Nazina T.N."/>
        </authorList>
    </citation>
    <scope>NUCLEOTIDE SEQUENCE [LARGE SCALE GENOMIC DNA]</scope>
    <source>
        <strain evidence="1 2">9FUS</strain>
    </source>
</reference>
<organism evidence="1 2">
    <name type="scientific">Pseudodesulfovibrio karagichevae</name>
    <dbReference type="NCBI Taxonomy" id="3239305"/>
    <lineage>
        <taxon>Bacteria</taxon>
        <taxon>Pseudomonadati</taxon>
        <taxon>Thermodesulfobacteriota</taxon>
        <taxon>Desulfovibrionia</taxon>
        <taxon>Desulfovibrionales</taxon>
        <taxon>Desulfovibrionaceae</taxon>
    </lineage>
</organism>
<gene>
    <name evidence="1" type="ORF">AB6M95_05670</name>
</gene>
<name>A0ABV4K2F7_9BACT</name>
<sequence length="113" mass="12681">MGRLLQIRVSAWTYSEDEVRNTWPSLWKLAWQDSNAIPKKGVMELADAVFDAVRAGLIPDDQAKALKENAEKADELRQSIEKALGDWQPGEADKLTYALEDTMDALEDIAADF</sequence>
<evidence type="ECO:0000313" key="1">
    <source>
        <dbReference type="EMBL" id="MEZ7196229.1"/>
    </source>
</evidence>
<protein>
    <submittedName>
        <fullName evidence="1">Uncharacterized protein</fullName>
    </submittedName>
</protein>
<dbReference type="EMBL" id="JBGLYH010000010">
    <property type="protein sequence ID" value="MEZ7196229.1"/>
    <property type="molecule type" value="Genomic_DNA"/>
</dbReference>
<comment type="caution">
    <text evidence="1">The sequence shown here is derived from an EMBL/GenBank/DDBJ whole genome shotgun (WGS) entry which is preliminary data.</text>
</comment>
<accession>A0ABV4K2F7</accession>
<dbReference type="RefSeq" id="WP_371385768.1">
    <property type="nucleotide sequence ID" value="NZ_JBGLYH010000010.1"/>
</dbReference>
<dbReference type="Proteomes" id="UP001568698">
    <property type="component" value="Unassembled WGS sequence"/>
</dbReference>
<proteinExistence type="predicted"/>
<evidence type="ECO:0000313" key="2">
    <source>
        <dbReference type="Proteomes" id="UP001568698"/>
    </source>
</evidence>
<keyword evidence="2" id="KW-1185">Reference proteome</keyword>